<keyword evidence="1" id="KW-1133">Transmembrane helix</keyword>
<dbReference type="OrthoDB" id="6425262at2759"/>
<sequence length="121" mass="13755">MTPKRISVVLFEFLICGVWIMLTVTGSTIDIEDTIETNFEFPYLTPRTHTEPFSQDSFTSPPSKYITPENTDVEVYDQILPSRDPTTPLSRIHIYRMMNKNQGHETASTLATTIHAPPPIL</sequence>
<gene>
    <name evidence="2" type="primary">NCL1_03904</name>
    <name evidence="2" type="ORF">TNCT_360111</name>
</gene>
<reference evidence="2" key="1">
    <citation type="submission" date="2020-07" db="EMBL/GenBank/DDBJ databases">
        <title>Multicomponent nature underlies the extraordinary mechanical properties of spider dragline silk.</title>
        <authorList>
            <person name="Kono N."/>
            <person name="Nakamura H."/>
            <person name="Mori M."/>
            <person name="Yoshida Y."/>
            <person name="Ohtoshi R."/>
            <person name="Malay A.D."/>
            <person name="Moran D.A.P."/>
            <person name="Tomita M."/>
            <person name="Numata K."/>
            <person name="Arakawa K."/>
        </authorList>
    </citation>
    <scope>NUCLEOTIDE SEQUENCE</scope>
</reference>
<proteinExistence type="predicted"/>
<dbReference type="AlphaFoldDB" id="A0A8X6GXP7"/>
<dbReference type="Proteomes" id="UP000887116">
    <property type="component" value="Unassembled WGS sequence"/>
</dbReference>
<evidence type="ECO:0000256" key="1">
    <source>
        <dbReference type="SAM" id="Phobius"/>
    </source>
</evidence>
<comment type="caution">
    <text evidence="2">The sequence shown here is derived from an EMBL/GenBank/DDBJ whole genome shotgun (WGS) entry which is preliminary data.</text>
</comment>
<keyword evidence="3" id="KW-1185">Reference proteome</keyword>
<accession>A0A8X6GXP7</accession>
<dbReference type="EMBL" id="BMAO01006894">
    <property type="protein sequence ID" value="GFR12344.1"/>
    <property type="molecule type" value="Genomic_DNA"/>
</dbReference>
<evidence type="ECO:0000313" key="2">
    <source>
        <dbReference type="EMBL" id="GFR12344.1"/>
    </source>
</evidence>
<feature type="transmembrane region" description="Helical" evidence="1">
    <location>
        <begin position="6"/>
        <end position="24"/>
    </location>
</feature>
<organism evidence="2 3">
    <name type="scientific">Trichonephila clavata</name>
    <name type="common">Joro spider</name>
    <name type="synonym">Nephila clavata</name>
    <dbReference type="NCBI Taxonomy" id="2740835"/>
    <lineage>
        <taxon>Eukaryota</taxon>
        <taxon>Metazoa</taxon>
        <taxon>Ecdysozoa</taxon>
        <taxon>Arthropoda</taxon>
        <taxon>Chelicerata</taxon>
        <taxon>Arachnida</taxon>
        <taxon>Araneae</taxon>
        <taxon>Araneomorphae</taxon>
        <taxon>Entelegynae</taxon>
        <taxon>Araneoidea</taxon>
        <taxon>Nephilidae</taxon>
        <taxon>Trichonephila</taxon>
    </lineage>
</organism>
<evidence type="ECO:0000313" key="3">
    <source>
        <dbReference type="Proteomes" id="UP000887116"/>
    </source>
</evidence>
<protein>
    <submittedName>
        <fullName evidence="2">Uncharacterized protein</fullName>
    </submittedName>
</protein>
<keyword evidence="1" id="KW-0472">Membrane</keyword>
<keyword evidence="1" id="KW-0812">Transmembrane</keyword>
<name>A0A8X6GXP7_TRICU</name>